<dbReference type="InterPro" id="IPR007921">
    <property type="entry name" value="CHAP_dom"/>
</dbReference>
<dbReference type="PROSITE" id="PS50911">
    <property type="entry name" value="CHAP"/>
    <property type="match status" value="1"/>
</dbReference>
<feature type="chain" id="PRO_5026920650" evidence="1">
    <location>
        <begin position="27"/>
        <end position="152"/>
    </location>
</feature>
<sequence length="152" mass="16631">MAGFCGRLPRKLFSFVLLGFMLSGCASGLQCAPYARLVTGLPLNGPAAGWWDQSEGRFSHADRPVPGAVLVLRSTSRLPDGHVSVVRAVLGPRQIVVEQANWEPGRIDRASPVIDVSAVNDWSLVRVWWRPSRSMGRTMYPAYGFILPRSPG</sequence>
<organism evidence="3 4">
    <name type="scientific">Lichenicola cladoniae</name>
    <dbReference type="NCBI Taxonomy" id="1484109"/>
    <lineage>
        <taxon>Bacteria</taxon>
        <taxon>Pseudomonadati</taxon>
        <taxon>Pseudomonadota</taxon>
        <taxon>Alphaproteobacteria</taxon>
        <taxon>Acetobacterales</taxon>
        <taxon>Acetobacteraceae</taxon>
        <taxon>Lichenicola</taxon>
    </lineage>
</organism>
<reference evidence="3 4" key="1">
    <citation type="journal article" date="2014" name="World J. Microbiol. Biotechnol.">
        <title>Biodiversity and physiological characteristics of Antarctic and Arctic lichens-associated bacteria.</title>
        <authorList>
            <person name="Lee Y.M."/>
            <person name="Kim E.H."/>
            <person name="Lee H.K."/>
            <person name="Hong S.G."/>
        </authorList>
    </citation>
    <scope>NUCLEOTIDE SEQUENCE [LARGE SCALE GENOMIC DNA]</scope>
    <source>
        <strain evidence="3 4">PAMC 26569</strain>
    </source>
</reference>
<protein>
    <submittedName>
        <fullName evidence="3">CHAP domain-containing protein</fullName>
    </submittedName>
</protein>
<dbReference type="KEGG" id="lck:HN018_13405"/>
<gene>
    <name evidence="3" type="ORF">HN018_13405</name>
</gene>
<dbReference type="InterPro" id="IPR038765">
    <property type="entry name" value="Papain-like_cys_pep_sf"/>
</dbReference>
<dbReference type="Proteomes" id="UP000500767">
    <property type="component" value="Chromosome"/>
</dbReference>
<name>A0A6M8HRD8_9PROT</name>
<dbReference type="RefSeq" id="WP_171836625.1">
    <property type="nucleotide sequence ID" value="NZ_CP053708.1"/>
</dbReference>
<keyword evidence="1" id="KW-0732">Signal</keyword>
<dbReference type="SUPFAM" id="SSF54001">
    <property type="entry name" value="Cysteine proteinases"/>
    <property type="match status" value="1"/>
</dbReference>
<evidence type="ECO:0000313" key="4">
    <source>
        <dbReference type="Proteomes" id="UP000500767"/>
    </source>
</evidence>
<keyword evidence="4" id="KW-1185">Reference proteome</keyword>
<dbReference type="PROSITE" id="PS51257">
    <property type="entry name" value="PROKAR_LIPOPROTEIN"/>
    <property type="match status" value="1"/>
</dbReference>
<evidence type="ECO:0000259" key="2">
    <source>
        <dbReference type="PROSITE" id="PS50911"/>
    </source>
</evidence>
<dbReference type="AlphaFoldDB" id="A0A6M8HRD8"/>
<dbReference type="Gene3D" id="3.90.1720.10">
    <property type="entry name" value="endopeptidase domain like (from Nostoc punctiforme)"/>
    <property type="match status" value="1"/>
</dbReference>
<dbReference type="EMBL" id="CP053708">
    <property type="protein sequence ID" value="QKE90902.1"/>
    <property type="molecule type" value="Genomic_DNA"/>
</dbReference>
<proteinExistence type="predicted"/>
<feature type="signal peptide" evidence="1">
    <location>
        <begin position="1"/>
        <end position="26"/>
    </location>
</feature>
<evidence type="ECO:0000256" key="1">
    <source>
        <dbReference type="SAM" id="SignalP"/>
    </source>
</evidence>
<dbReference type="Pfam" id="PF05257">
    <property type="entry name" value="CHAP"/>
    <property type="match status" value="1"/>
</dbReference>
<evidence type="ECO:0000313" key="3">
    <source>
        <dbReference type="EMBL" id="QKE90902.1"/>
    </source>
</evidence>
<feature type="domain" description="Peptidase C51" evidence="2">
    <location>
        <begin position="1"/>
        <end position="126"/>
    </location>
</feature>
<accession>A0A6M8HRD8</accession>